<keyword evidence="9" id="KW-0325">Glycoprotein</keyword>
<comment type="similarity">
    <text evidence="2">Belongs to the RLP family.</text>
</comment>
<dbReference type="SUPFAM" id="SSF52058">
    <property type="entry name" value="L domain-like"/>
    <property type="match status" value="1"/>
</dbReference>
<evidence type="ECO:0000256" key="1">
    <source>
        <dbReference type="ARBA" id="ARBA00004479"/>
    </source>
</evidence>
<dbReference type="PANTHER" id="PTHR48063">
    <property type="entry name" value="LRR RECEPTOR-LIKE KINASE"/>
    <property type="match status" value="1"/>
</dbReference>
<name>A0A6L2LWN4_TANCI</name>
<keyword evidence="5" id="KW-0732">Signal</keyword>
<gene>
    <name evidence="10" type="ORF">Tci_037678</name>
</gene>
<dbReference type="InterPro" id="IPR046956">
    <property type="entry name" value="RLP23-like"/>
</dbReference>
<sequence length="352" mass="39451">MRGSLSQYKRDNLKLLSSLVIDNLVLEALHIALWVDLGLIPNTLHATGYTARVKPQQKKITKSSSLGSFLPDDLVPRAISYAPSGRIPDPCLRRGASSYNCRAYGNNLHSDEVLRESKKALSIDKTWFVWKGKDRAFERGLQLLTSIDLSSNKLSGKLPNDITSLRELVSLNFSFNKLHGEVPKDIGQLKSLQSLDLSRNEFYGIIPTSLSQLTFLGYLDLSNNDLSGRIPSGPQLQLFNFSFYSGNPQLCGPPLTKRCAFPPATTVEKEDDEDADDLWKSDVTCLGSGFAVGFWGICGTLLFNRWCRNFLFALLSQFKDWMYVTVVVQSRKLQRKIRRRMNISICSAIVSS</sequence>
<comment type="subcellular location">
    <subcellularLocation>
        <location evidence="1">Membrane</location>
        <topology evidence="1">Single-pass type I membrane protein</topology>
    </subcellularLocation>
</comment>
<dbReference type="GO" id="GO:0016020">
    <property type="term" value="C:membrane"/>
    <property type="evidence" value="ECO:0007669"/>
    <property type="project" value="UniProtKB-SubCell"/>
</dbReference>
<evidence type="ECO:0000256" key="6">
    <source>
        <dbReference type="ARBA" id="ARBA00022737"/>
    </source>
</evidence>
<evidence type="ECO:0000256" key="2">
    <source>
        <dbReference type="ARBA" id="ARBA00009592"/>
    </source>
</evidence>
<dbReference type="InterPro" id="IPR032675">
    <property type="entry name" value="LRR_dom_sf"/>
</dbReference>
<keyword evidence="7" id="KW-1133">Transmembrane helix</keyword>
<comment type="caution">
    <text evidence="10">The sequence shown here is derived from an EMBL/GenBank/DDBJ whole genome shotgun (WGS) entry which is preliminary data.</text>
</comment>
<accession>A0A6L2LWN4</accession>
<dbReference type="EMBL" id="BKCJ010005251">
    <property type="protein sequence ID" value="GEU65700.1"/>
    <property type="molecule type" value="Genomic_DNA"/>
</dbReference>
<evidence type="ECO:0000256" key="8">
    <source>
        <dbReference type="ARBA" id="ARBA00023136"/>
    </source>
</evidence>
<evidence type="ECO:0000256" key="3">
    <source>
        <dbReference type="ARBA" id="ARBA00022614"/>
    </source>
</evidence>
<evidence type="ECO:0000256" key="4">
    <source>
        <dbReference type="ARBA" id="ARBA00022692"/>
    </source>
</evidence>
<dbReference type="Gene3D" id="3.80.10.10">
    <property type="entry name" value="Ribonuclease Inhibitor"/>
    <property type="match status" value="1"/>
</dbReference>
<evidence type="ECO:0000256" key="9">
    <source>
        <dbReference type="ARBA" id="ARBA00023180"/>
    </source>
</evidence>
<keyword evidence="3" id="KW-0433">Leucine-rich repeat</keyword>
<dbReference type="PRINTS" id="PR00019">
    <property type="entry name" value="LEURICHRPT"/>
</dbReference>
<evidence type="ECO:0000313" key="10">
    <source>
        <dbReference type="EMBL" id="GEU65700.1"/>
    </source>
</evidence>
<dbReference type="Pfam" id="PF13855">
    <property type="entry name" value="LRR_8"/>
    <property type="match status" value="1"/>
</dbReference>
<evidence type="ECO:0000256" key="5">
    <source>
        <dbReference type="ARBA" id="ARBA00022729"/>
    </source>
</evidence>
<protein>
    <submittedName>
        <fullName evidence="10">Putative leucine-rich repeat domain, L domain-like protein</fullName>
    </submittedName>
</protein>
<dbReference type="InterPro" id="IPR001611">
    <property type="entry name" value="Leu-rich_rpt"/>
</dbReference>
<keyword evidence="8" id="KW-0472">Membrane</keyword>
<reference evidence="10" key="1">
    <citation type="journal article" date="2019" name="Sci. Rep.">
        <title>Draft genome of Tanacetum cinerariifolium, the natural source of mosquito coil.</title>
        <authorList>
            <person name="Yamashiro T."/>
            <person name="Shiraishi A."/>
            <person name="Satake H."/>
            <person name="Nakayama K."/>
        </authorList>
    </citation>
    <scope>NUCLEOTIDE SEQUENCE</scope>
</reference>
<dbReference type="FunFam" id="3.80.10.10:FF:000111">
    <property type="entry name" value="LRR receptor-like serine/threonine-protein kinase ERECTA"/>
    <property type="match status" value="1"/>
</dbReference>
<evidence type="ECO:0000256" key="7">
    <source>
        <dbReference type="ARBA" id="ARBA00022989"/>
    </source>
</evidence>
<dbReference type="Pfam" id="PF00560">
    <property type="entry name" value="LRR_1"/>
    <property type="match status" value="1"/>
</dbReference>
<dbReference type="PANTHER" id="PTHR48063:SF103">
    <property type="entry name" value="LEUCINE-RICH RECEPTOR-LIKE KINASE FAMILY PROTEIN"/>
    <property type="match status" value="1"/>
</dbReference>
<proteinExistence type="inferred from homology"/>
<keyword evidence="4" id="KW-0812">Transmembrane</keyword>
<dbReference type="AlphaFoldDB" id="A0A6L2LWN4"/>
<organism evidence="10">
    <name type="scientific">Tanacetum cinerariifolium</name>
    <name type="common">Dalmatian daisy</name>
    <name type="synonym">Chrysanthemum cinerariifolium</name>
    <dbReference type="NCBI Taxonomy" id="118510"/>
    <lineage>
        <taxon>Eukaryota</taxon>
        <taxon>Viridiplantae</taxon>
        <taxon>Streptophyta</taxon>
        <taxon>Embryophyta</taxon>
        <taxon>Tracheophyta</taxon>
        <taxon>Spermatophyta</taxon>
        <taxon>Magnoliopsida</taxon>
        <taxon>eudicotyledons</taxon>
        <taxon>Gunneridae</taxon>
        <taxon>Pentapetalae</taxon>
        <taxon>asterids</taxon>
        <taxon>campanulids</taxon>
        <taxon>Asterales</taxon>
        <taxon>Asteraceae</taxon>
        <taxon>Asteroideae</taxon>
        <taxon>Anthemideae</taxon>
        <taxon>Anthemidinae</taxon>
        <taxon>Tanacetum</taxon>
    </lineage>
</organism>
<keyword evidence="6" id="KW-0677">Repeat</keyword>